<name>A0ABR6KN74_9BACT</name>
<feature type="transmembrane region" description="Helical" evidence="1">
    <location>
        <begin position="29"/>
        <end position="53"/>
    </location>
</feature>
<evidence type="ECO:0000313" key="2">
    <source>
        <dbReference type="EMBL" id="MBB4622856.1"/>
    </source>
</evidence>
<dbReference type="EMBL" id="JACHOC010000005">
    <property type="protein sequence ID" value="MBB4622856.1"/>
    <property type="molecule type" value="Genomic_DNA"/>
</dbReference>
<organism evidence="2 3">
    <name type="scientific">Parabacteroides faecis</name>
    <dbReference type="NCBI Taxonomy" id="1217282"/>
    <lineage>
        <taxon>Bacteria</taxon>
        <taxon>Pseudomonadati</taxon>
        <taxon>Bacteroidota</taxon>
        <taxon>Bacteroidia</taxon>
        <taxon>Bacteroidales</taxon>
        <taxon>Tannerellaceae</taxon>
        <taxon>Parabacteroides</taxon>
    </lineage>
</organism>
<reference evidence="2 3" key="1">
    <citation type="submission" date="2020-08" db="EMBL/GenBank/DDBJ databases">
        <title>Genomic Encyclopedia of Type Strains, Phase IV (KMG-IV): sequencing the most valuable type-strain genomes for metagenomic binning, comparative biology and taxonomic classification.</title>
        <authorList>
            <person name="Goeker M."/>
        </authorList>
    </citation>
    <scope>NUCLEOTIDE SEQUENCE [LARGE SCALE GENOMIC DNA]</scope>
    <source>
        <strain evidence="2 3">DSM 102983</strain>
    </source>
</reference>
<dbReference type="Proteomes" id="UP000533637">
    <property type="component" value="Unassembled WGS sequence"/>
</dbReference>
<proteinExistence type="predicted"/>
<evidence type="ECO:0000313" key="3">
    <source>
        <dbReference type="Proteomes" id="UP000533637"/>
    </source>
</evidence>
<keyword evidence="3" id="KW-1185">Reference proteome</keyword>
<gene>
    <name evidence="2" type="ORF">GGQ57_002765</name>
</gene>
<keyword evidence="1" id="KW-0812">Transmembrane</keyword>
<sequence>MLSYLKNRGKGNAFFLIDNSFTPENTFLYLLYSLTGIKFIRIDIPYLFFCFLLNRIR</sequence>
<protein>
    <submittedName>
        <fullName evidence="2">Uncharacterized protein</fullName>
    </submittedName>
</protein>
<keyword evidence="1" id="KW-1133">Transmembrane helix</keyword>
<comment type="caution">
    <text evidence="2">The sequence shown here is derived from an EMBL/GenBank/DDBJ whole genome shotgun (WGS) entry which is preliminary data.</text>
</comment>
<keyword evidence="1" id="KW-0472">Membrane</keyword>
<evidence type="ECO:0000256" key="1">
    <source>
        <dbReference type="SAM" id="Phobius"/>
    </source>
</evidence>
<accession>A0ABR6KN74</accession>